<reference evidence="3" key="2">
    <citation type="submission" date="2015-01" db="EMBL/GenBank/DDBJ databases">
        <title>Evolutionary Origins and Diversification of the Mycorrhizal Mutualists.</title>
        <authorList>
            <consortium name="DOE Joint Genome Institute"/>
            <consortium name="Mycorrhizal Genomics Consortium"/>
            <person name="Kohler A."/>
            <person name="Kuo A."/>
            <person name="Nagy L.G."/>
            <person name="Floudas D."/>
            <person name="Copeland A."/>
            <person name="Barry K.W."/>
            <person name="Cichocki N."/>
            <person name="Veneault-Fourrey C."/>
            <person name="LaButti K."/>
            <person name="Lindquist E.A."/>
            <person name="Lipzen A."/>
            <person name="Lundell T."/>
            <person name="Morin E."/>
            <person name="Murat C."/>
            <person name="Riley R."/>
            <person name="Ohm R."/>
            <person name="Sun H."/>
            <person name="Tunlid A."/>
            <person name="Henrissat B."/>
            <person name="Grigoriev I.V."/>
            <person name="Hibbett D.S."/>
            <person name="Martin F."/>
        </authorList>
    </citation>
    <scope>NUCLEOTIDE SEQUENCE [LARGE SCALE GENOMIC DNA]</scope>
    <source>
        <strain evidence="3">Ve08.2h10</strain>
    </source>
</reference>
<dbReference type="Proteomes" id="UP000054538">
    <property type="component" value="Unassembled WGS sequence"/>
</dbReference>
<dbReference type="OrthoDB" id="2657610at2759"/>
<protein>
    <submittedName>
        <fullName evidence="2">Uncharacterized protein</fullName>
    </submittedName>
</protein>
<feature type="region of interest" description="Disordered" evidence="1">
    <location>
        <begin position="83"/>
        <end position="106"/>
    </location>
</feature>
<organism evidence="2 3">
    <name type="scientific">Paxillus rubicundulus Ve08.2h10</name>
    <dbReference type="NCBI Taxonomy" id="930991"/>
    <lineage>
        <taxon>Eukaryota</taxon>
        <taxon>Fungi</taxon>
        <taxon>Dikarya</taxon>
        <taxon>Basidiomycota</taxon>
        <taxon>Agaricomycotina</taxon>
        <taxon>Agaricomycetes</taxon>
        <taxon>Agaricomycetidae</taxon>
        <taxon>Boletales</taxon>
        <taxon>Paxilineae</taxon>
        <taxon>Paxillaceae</taxon>
        <taxon>Paxillus</taxon>
    </lineage>
</organism>
<gene>
    <name evidence="2" type="ORF">PAXRUDRAFT_146634</name>
</gene>
<accession>A0A0D0D760</accession>
<feature type="compositionally biased region" description="Acidic residues" evidence="1">
    <location>
        <begin position="91"/>
        <end position="106"/>
    </location>
</feature>
<evidence type="ECO:0000256" key="1">
    <source>
        <dbReference type="SAM" id="MobiDB-lite"/>
    </source>
</evidence>
<feature type="non-terminal residue" evidence="2">
    <location>
        <position position="1"/>
    </location>
</feature>
<proteinExistence type="predicted"/>
<sequence>LLSTRYKDTDWRPAFGAVMDAEGDSITANAAVEKLAQVAITCTGLKIHIPTRQPAPQLVAIEDEVSKSISKLKGCNHIFGEPLTLNQFPEPSDEEDIGGDSGPEGDETIVTVVSQEMAEKRGEVIEIEESDDDEGREPEISCSEGLELCQKLEAACLQLGDATSPLSLDLIKHIRHFRAHLRRQELLHAHQTTLDSFFTQ</sequence>
<name>A0A0D0D760_9AGAM</name>
<reference evidence="2 3" key="1">
    <citation type="submission" date="2014-04" db="EMBL/GenBank/DDBJ databases">
        <authorList>
            <consortium name="DOE Joint Genome Institute"/>
            <person name="Kuo A."/>
            <person name="Kohler A."/>
            <person name="Jargeat P."/>
            <person name="Nagy L.G."/>
            <person name="Floudas D."/>
            <person name="Copeland A."/>
            <person name="Barry K.W."/>
            <person name="Cichocki N."/>
            <person name="Veneault-Fourrey C."/>
            <person name="LaButti K."/>
            <person name="Lindquist E.A."/>
            <person name="Lipzen A."/>
            <person name="Lundell T."/>
            <person name="Morin E."/>
            <person name="Murat C."/>
            <person name="Sun H."/>
            <person name="Tunlid A."/>
            <person name="Henrissat B."/>
            <person name="Grigoriev I.V."/>
            <person name="Hibbett D.S."/>
            <person name="Martin F."/>
            <person name="Nordberg H.P."/>
            <person name="Cantor M.N."/>
            <person name="Hua S.X."/>
        </authorList>
    </citation>
    <scope>NUCLEOTIDE SEQUENCE [LARGE SCALE GENOMIC DNA]</scope>
    <source>
        <strain evidence="2 3">Ve08.2h10</strain>
    </source>
</reference>
<dbReference type="AlphaFoldDB" id="A0A0D0D760"/>
<dbReference type="EMBL" id="KN825247">
    <property type="protein sequence ID" value="KIK92742.1"/>
    <property type="molecule type" value="Genomic_DNA"/>
</dbReference>
<keyword evidence="3" id="KW-1185">Reference proteome</keyword>
<evidence type="ECO:0000313" key="3">
    <source>
        <dbReference type="Proteomes" id="UP000054538"/>
    </source>
</evidence>
<evidence type="ECO:0000313" key="2">
    <source>
        <dbReference type="EMBL" id="KIK92742.1"/>
    </source>
</evidence>
<dbReference type="InParanoid" id="A0A0D0D760"/>
<dbReference type="HOGENOM" id="CLU_088458_1_0_1"/>